<evidence type="ECO:0000256" key="1">
    <source>
        <dbReference type="SAM" id="SignalP"/>
    </source>
</evidence>
<organism evidence="3 4">
    <name type="scientific">Allacma fusca</name>
    <dbReference type="NCBI Taxonomy" id="39272"/>
    <lineage>
        <taxon>Eukaryota</taxon>
        <taxon>Metazoa</taxon>
        <taxon>Ecdysozoa</taxon>
        <taxon>Arthropoda</taxon>
        <taxon>Hexapoda</taxon>
        <taxon>Collembola</taxon>
        <taxon>Symphypleona</taxon>
        <taxon>Sminthuridae</taxon>
        <taxon>Allacma</taxon>
    </lineage>
</organism>
<proteinExistence type="predicted"/>
<feature type="domain" description="DUF4789" evidence="2">
    <location>
        <begin position="46"/>
        <end position="110"/>
    </location>
</feature>
<reference evidence="3" key="1">
    <citation type="submission" date="2021-06" db="EMBL/GenBank/DDBJ databases">
        <authorList>
            <person name="Hodson N. C."/>
            <person name="Mongue J. A."/>
            <person name="Jaron S. K."/>
        </authorList>
    </citation>
    <scope>NUCLEOTIDE SEQUENCE</scope>
</reference>
<evidence type="ECO:0000313" key="4">
    <source>
        <dbReference type="Proteomes" id="UP000708208"/>
    </source>
</evidence>
<feature type="signal peptide" evidence="1">
    <location>
        <begin position="1"/>
        <end position="27"/>
    </location>
</feature>
<comment type="caution">
    <text evidence="3">The sequence shown here is derived from an EMBL/GenBank/DDBJ whole genome shotgun (WGS) entry which is preliminary data.</text>
</comment>
<accession>A0A8J2KXC9</accession>
<evidence type="ECO:0000259" key="2">
    <source>
        <dbReference type="Pfam" id="PF16033"/>
    </source>
</evidence>
<dbReference type="EMBL" id="CAJVCH010518693">
    <property type="protein sequence ID" value="CAG7821706.1"/>
    <property type="molecule type" value="Genomic_DNA"/>
</dbReference>
<name>A0A8J2KXC9_9HEXA</name>
<dbReference type="Proteomes" id="UP000708208">
    <property type="component" value="Unassembled WGS sequence"/>
</dbReference>
<dbReference type="AlphaFoldDB" id="A0A8J2KXC9"/>
<keyword evidence="1" id="KW-0732">Signal</keyword>
<gene>
    <name evidence="3" type="ORF">AFUS01_LOCUS32024</name>
</gene>
<dbReference type="Pfam" id="PF16033">
    <property type="entry name" value="DUF4789"/>
    <property type="match status" value="1"/>
</dbReference>
<feature type="chain" id="PRO_5035207316" description="DUF4789 domain-containing protein" evidence="1">
    <location>
        <begin position="28"/>
        <end position="167"/>
    </location>
</feature>
<dbReference type="InterPro" id="IPR031993">
    <property type="entry name" value="DUF4789"/>
</dbReference>
<protein>
    <recommendedName>
        <fullName evidence="2">DUF4789 domain-containing protein</fullName>
    </recommendedName>
</protein>
<keyword evidence="4" id="KW-1185">Reference proteome</keyword>
<evidence type="ECO:0000313" key="3">
    <source>
        <dbReference type="EMBL" id="CAG7821706.1"/>
    </source>
</evidence>
<sequence length="167" mass="18035">MFTKLLALLGFFSSAVLFMAILQPSSTYCFSLSSEESSEEHAMPNKLCSGCLYFQGPCPEGQWLVPRKDEGPKCEDIPCVDEYNAQSKPFSGGSVFLFSHQDKCYTSGTADKGPCSANEIAYFLGHEHECSAFPYGCAQGGTLGAVNECEDESEPDFQGGCEPSTSL</sequence>